<name>A0A0B2QIK4_GLYSO</name>
<dbReference type="InterPro" id="IPR044730">
    <property type="entry name" value="RNase_H-like_dom_plant"/>
</dbReference>
<protein>
    <recommendedName>
        <fullName evidence="1">RNase H type-1 domain-containing protein</fullName>
    </recommendedName>
</protein>
<feature type="non-terminal residue" evidence="2">
    <location>
        <position position="1"/>
    </location>
</feature>
<organism evidence="2">
    <name type="scientific">Glycine soja</name>
    <name type="common">Wild soybean</name>
    <dbReference type="NCBI Taxonomy" id="3848"/>
    <lineage>
        <taxon>Eukaryota</taxon>
        <taxon>Viridiplantae</taxon>
        <taxon>Streptophyta</taxon>
        <taxon>Embryophyta</taxon>
        <taxon>Tracheophyta</taxon>
        <taxon>Spermatophyta</taxon>
        <taxon>Magnoliopsida</taxon>
        <taxon>eudicotyledons</taxon>
        <taxon>Gunneridae</taxon>
        <taxon>Pentapetalae</taxon>
        <taxon>rosids</taxon>
        <taxon>fabids</taxon>
        <taxon>Fabales</taxon>
        <taxon>Fabaceae</taxon>
        <taxon>Papilionoideae</taxon>
        <taxon>50 kb inversion clade</taxon>
        <taxon>NPAAA clade</taxon>
        <taxon>indigoferoid/millettioid clade</taxon>
        <taxon>Phaseoleae</taxon>
        <taxon>Glycine</taxon>
        <taxon>Glycine subgen. Soja</taxon>
    </lineage>
</organism>
<dbReference type="PANTHER" id="PTHR34023">
    <property type="entry name" value="RNASE H DOMAIN-CONTAINING PROTEIN"/>
    <property type="match status" value="1"/>
</dbReference>
<dbReference type="CDD" id="cd06222">
    <property type="entry name" value="RNase_H_like"/>
    <property type="match status" value="1"/>
</dbReference>
<dbReference type="InterPro" id="IPR002156">
    <property type="entry name" value="RNaseH_domain"/>
</dbReference>
<gene>
    <name evidence="2" type="ORF">glysoja_032382</name>
</gene>
<dbReference type="Proteomes" id="UP000053555">
    <property type="component" value="Unassembled WGS sequence"/>
</dbReference>
<dbReference type="GO" id="GO:0003676">
    <property type="term" value="F:nucleic acid binding"/>
    <property type="evidence" value="ECO:0007669"/>
    <property type="project" value="InterPro"/>
</dbReference>
<reference evidence="2" key="1">
    <citation type="submission" date="2014-07" db="EMBL/GenBank/DDBJ databases">
        <title>Identification of a novel salt tolerance gene in wild soybean by whole-genome sequencing.</title>
        <authorList>
            <person name="Lam H.-M."/>
            <person name="Qi X."/>
            <person name="Li M.-W."/>
            <person name="Liu X."/>
            <person name="Xie M."/>
            <person name="Ni M."/>
            <person name="Xu X."/>
        </authorList>
    </citation>
    <scope>NUCLEOTIDE SEQUENCE [LARGE SCALE GENOMIC DNA]</scope>
    <source>
        <tissue evidence="2">Root</tissue>
    </source>
</reference>
<dbReference type="Pfam" id="PF13456">
    <property type="entry name" value="RVT_3"/>
    <property type="match status" value="1"/>
</dbReference>
<evidence type="ECO:0000259" key="1">
    <source>
        <dbReference type="Pfam" id="PF13456"/>
    </source>
</evidence>
<proteinExistence type="predicted"/>
<dbReference type="AlphaFoldDB" id="A0A0B2QIK4"/>
<feature type="non-terminal residue" evidence="2">
    <location>
        <position position="66"/>
    </location>
</feature>
<evidence type="ECO:0000313" key="2">
    <source>
        <dbReference type="EMBL" id="KHN19607.1"/>
    </source>
</evidence>
<dbReference type="EMBL" id="KN659011">
    <property type="protein sequence ID" value="KHN19607.1"/>
    <property type="molecule type" value="Genomic_DNA"/>
</dbReference>
<feature type="domain" description="RNase H type-1" evidence="1">
    <location>
        <begin position="2"/>
        <end position="66"/>
    </location>
</feature>
<accession>A0A0B2QIK4</accession>
<dbReference type="GO" id="GO:0004523">
    <property type="term" value="F:RNA-DNA hybrid ribonuclease activity"/>
    <property type="evidence" value="ECO:0007669"/>
    <property type="project" value="InterPro"/>
</dbReference>
<sequence>IAIYHGLSKAWDDGFCFVTCESDSQMALDLICDPPTTFHPHLCLIHLIKNMMDRDGSLVFKTTLRE</sequence>
<dbReference type="PANTHER" id="PTHR34023:SF5">
    <property type="entry name" value="RNASE H TYPE-1 DOMAIN-CONTAINING PROTEIN"/>
    <property type="match status" value="1"/>
</dbReference>